<accession>A0A328DNZ9</accession>
<gene>
    <name evidence="6" type="ORF">DM860_006193</name>
</gene>
<keyword evidence="2" id="KW-0121">Carboxypeptidase</keyword>
<dbReference type="PRINTS" id="PR00724">
    <property type="entry name" value="CRBOXYPTASEC"/>
</dbReference>
<sequence length="457" mass="51753">MMNFLDCGLWLCCVEIQSTEELLYWGKMVFLLWFMFYFTLCPLFSKTNSEQIHSLPGQPKNLILKQYSGYIVTDESRGRSSFYYFVEAQSKRSPALVPLTLWLGGAHGCSSVGKALFTENGPFRPGKDGMLKRNACSWNLAESNMLYVDSPIGTGFSFSKTRSDYNGWNATMTVNENMRFLVKWFEKFPKYRNSDFYLGGDGLIGHLVPQLATLVLEYNESNVTPINLKGLAIGNLGRGPYKYTDDYLWYHGVISQELYTKLKTICSSEKAYDEIHRGNTSKDCEKIMSELDKEIGEDVDMDSLLMPICVPSNSSLKHHVASEDIIGDPCLYDNTMVYLNRPEVQKALHINKTQHWDECRGGDQDMTYPVVETRGLAHMLAKDLKLVRLRKNEPWYNGPQVGGWSESYGNLREGKNFTYLTFASVKGGSHFAPSSNPSEVFTLFKSFLKGSPPKGAL</sequence>
<comment type="caution">
    <text evidence="6">The sequence shown here is derived from an EMBL/GenBank/DDBJ whole genome shotgun (WGS) entry which is preliminary data.</text>
</comment>
<name>A0A328DNZ9_9ASTE</name>
<dbReference type="GO" id="GO:0006508">
    <property type="term" value="P:proteolysis"/>
    <property type="evidence" value="ECO:0007669"/>
    <property type="project" value="UniProtKB-KW"/>
</dbReference>
<dbReference type="EMBL" id="NQVE01000125">
    <property type="protein sequence ID" value="RAL46039.1"/>
    <property type="molecule type" value="Genomic_DNA"/>
</dbReference>
<dbReference type="AlphaFoldDB" id="A0A328DNZ9"/>
<protein>
    <submittedName>
        <fullName evidence="6">Uncharacterized protein</fullName>
    </submittedName>
</protein>
<evidence type="ECO:0000256" key="5">
    <source>
        <dbReference type="ARBA" id="ARBA00023180"/>
    </source>
</evidence>
<dbReference type="PROSITE" id="PS00560">
    <property type="entry name" value="CARBOXYPEPT_SER_HIS"/>
    <property type="match status" value="1"/>
</dbReference>
<dbReference type="GO" id="GO:0005773">
    <property type="term" value="C:vacuole"/>
    <property type="evidence" value="ECO:0007669"/>
    <property type="project" value="TreeGrafter"/>
</dbReference>
<dbReference type="Gene3D" id="3.40.50.12670">
    <property type="match status" value="1"/>
</dbReference>
<dbReference type="GO" id="GO:0004185">
    <property type="term" value="F:serine-type carboxypeptidase activity"/>
    <property type="evidence" value="ECO:0007669"/>
    <property type="project" value="InterPro"/>
</dbReference>
<keyword evidence="7" id="KW-1185">Reference proteome</keyword>
<evidence type="ECO:0000256" key="2">
    <source>
        <dbReference type="ARBA" id="ARBA00022645"/>
    </source>
</evidence>
<dbReference type="SUPFAM" id="SSF53474">
    <property type="entry name" value="alpha/beta-Hydrolases"/>
    <property type="match status" value="1"/>
</dbReference>
<keyword evidence="4" id="KW-0378">Hydrolase</keyword>
<evidence type="ECO:0000256" key="3">
    <source>
        <dbReference type="ARBA" id="ARBA00022670"/>
    </source>
</evidence>
<dbReference type="InterPro" id="IPR001563">
    <property type="entry name" value="Peptidase_S10"/>
</dbReference>
<comment type="similarity">
    <text evidence="1">Belongs to the peptidase S10 family.</text>
</comment>
<dbReference type="Gene3D" id="6.10.250.940">
    <property type="match status" value="1"/>
</dbReference>
<evidence type="ECO:0000313" key="7">
    <source>
        <dbReference type="Proteomes" id="UP000249390"/>
    </source>
</evidence>
<dbReference type="Proteomes" id="UP000249390">
    <property type="component" value="Unassembled WGS sequence"/>
</dbReference>
<dbReference type="PANTHER" id="PTHR11802:SF349">
    <property type="entry name" value="SERINE CARBOXYPEPTIDASE-LIKE 46"/>
    <property type="match status" value="1"/>
</dbReference>
<reference evidence="6 7" key="1">
    <citation type="submission" date="2018-06" db="EMBL/GenBank/DDBJ databases">
        <title>The Genome of Cuscuta australis (Dodder) Provides Insight into the Evolution of Plant Parasitism.</title>
        <authorList>
            <person name="Liu H."/>
        </authorList>
    </citation>
    <scope>NUCLEOTIDE SEQUENCE [LARGE SCALE GENOMIC DNA]</scope>
    <source>
        <strain evidence="7">cv. Yunnan</strain>
        <tissue evidence="6">Vines</tissue>
    </source>
</reference>
<dbReference type="InterPro" id="IPR029058">
    <property type="entry name" value="AB_hydrolase_fold"/>
</dbReference>
<organism evidence="6 7">
    <name type="scientific">Cuscuta australis</name>
    <dbReference type="NCBI Taxonomy" id="267555"/>
    <lineage>
        <taxon>Eukaryota</taxon>
        <taxon>Viridiplantae</taxon>
        <taxon>Streptophyta</taxon>
        <taxon>Embryophyta</taxon>
        <taxon>Tracheophyta</taxon>
        <taxon>Spermatophyta</taxon>
        <taxon>Magnoliopsida</taxon>
        <taxon>eudicotyledons</taxon>
        <taxon>Gunneridae</taxon>
        <taxon>Pentapetalae</taxon>
        <taxon>asterids</taxon>
        <taxon>lamiids</taxon>
        <taxon>Solanales</taxon>
        <taxon>Convolvulaceae</taxon>
        <taxon>Cuscuteae</taxon>
        <taxon>Cuscuta</taxon>
        <taxon>Cuscuta subgen. Grammica</taxon>
        <taxon>Cuscuta sect. Cleistogrammica</taxon>
    </lineage>
</organism>
<evidence type="ECO:0000256" key="1">
    <source>
        <dbReference type="ARBA" id="ARBA00009431"/>
    </source>
</evidence>
<dbReference type="Pfam" id="PF00450">
    <property type="entry name" value="Peptidase_S10"/>
    <property type="match status" value="2"/>
</dbReference>
<keyword evidence="5" id="KW-0325">Glycoprotein</keyword>
<evidence type="ECO:0000256" key="4">
    <source>
        <dbReference type="ARBA" id="ARBA00022801"/>
    </source>
</evidence>
<evidence type="ECO:0000313" key="6">
    <source>
        <dbReference type="EMBL" id="RAL46039.1"/>
    </source>
</evidence>
<dbReference type="InterPro" id="IPR033124">
    <property type="entry name" value="Ser_caboxypep_his_AS"/>
</dbReference>
<dbReference type="Gene3D" id="3.40.50.1820">
    <property type="entry name" value="alpha/beta hydrolase"/>
    <property type="match status" value="1"/>
</dbReference>
<keyword evidence="3" id="KW-0645">Protease</keyword>
<dbReference type="PANTHER" id="PTHR11802">
    <property type="entry name" value="SERINE PROTEASE FAMILY S10 SERINE CARBOXYPEPTIDASE"/>
    <property type="match status" value="1"/>
</dbReference>
<proteinExistence type="inferred from homology"/>